<dbReference type="Pfam" id="PF25371">
    <property type="entry name" value="DUF7884"/>
    <property type="match status" value="1"/>
</dbReference>
<keyword evidence="2 8" id="KW-0489">Methyltransferase</keyword>
<accession>A0ABU9D9P6</accession>
<dbReference type="PIRSF" id="PIRSF003085">
    <property type="entry name" value="CMAS"/>
    <property type="match status" value="1"/>
</dbReference>
<dbReference type="Gene3D" id="3.40.50.150">
    <property type="entry name" value="Vaccinia Virus protein VP39"/>
    <property type="match status" value="1"/>
</dbReference>
<evidence type="ECO:0000313" key="9">
    <source>
        <dbReference type="Proteomes" id="UP001446205"/>
    </source>
</evidence>
<dbReference type="InterPro" id="IPR050723">
    <property type="entry name" value="CFA/CMAS"/>
</dbReference>
<dbReference type="GO" id="GO:0008168">
    <property type="term" value="F:methyltransferase activity"/>
    <property type="evidence" value="ECO:0007669"/>
    <property type="project" value="UniProtKB-KW"/>
</dbReference>
<dbReference type="SUPFAM" id="SSF53335">
    <property type="entry name" value="S-adenosyl-L-methionine-dependent methyltransferases"/>
    <property type="match status" value="1"/>
</dbReference>
<dbReference type="InterPro" id="IPR020803">
    <property type="entry name" value="MeTfrase_dom"/>
</dbReference>
<evidence type="ECO:0000313" key="8">
    <source>
        <dbReference type="EMBL" id="MEK8090262.1"/>
    </source>
</evidence>
<protein>
    <submittedName>
        <fullName evidence="8">Cyclopropane-fatty-acyl-phospholipid synthase family protein</fullName>
        <ecNumber evidence="8">2.1.1.-</ecNumber>
    </submittedName>
</protein>
<evidence type="ECO:0000256" key="4">
    <source>
        <dbReference type="ARBA" id="ARBA00022691"/>
    </source>
</evidence>
<keyword evidence="9" id="KW-1185">Reference proteome</keyword>
<name>A0ABU9D9P6_9PROT</name>
<keyword evidence="4" id="KW-0949">S-adenosyl-L-methionine</keyword>
<dbReference type="PANTHER" id="PTHR43667">
    <property type="entry name" value="CYCLOPROPANE-FATTY-ACYL-PHOSPHOLIPID SYNTHASE"/>
    <property type="match status" value="1"/>
</dbReference>
<evidence type="ECO:0000256" key="3">
    <source>
        <dbReference type="ARBA" id="ARBA00022679"/>
    </source>
</evidence>
<dbReference type="Pfam" id="PF02353">
    <property type="entry name" value="CMAS"/>
    <property type="match status" value="1"/>
</dbReference>
<dbReference type="PANTHER" id="PTHR43667:SF1">
    <property type="entry name" value="CYCLOPROPANE-FATTY-ACYL-PHOSPHOLIPID SYNTHASE"/>
    <property type="match status" value="1"/>
</dbReference>
<dbReference type="SMART" id="SM00828">
    <property type="entry name" value="PKS_MT"/>
    <property type="match status" value="1"/>
</dbReference>
<dbReference type="Proteomes" id="UP001446205">
    <property type="component" value="Unassembled WGS sequence"/>
</dbReference>
<proteinExistence type="inferred from homology"/>
<evidence type="ECO:0000259" key="7">
    <source>
        <dbReference type="SMART" id="SM00828"/>
    </source>
</evidence>
<dbReference type="CDD" id="cd02440">
    <property type="entry name" value="AdoMet_MTases"/>
    <property type="match status" value="1"/>
</dbReference>
<evidence type="ECO:0000256" key="2">
    <source>
        <dbReference type="ARBA" id="ARBA00022603"/>
    </source>
</evidence>
<sequence>MWLEQRVLQQVGRRLSDQQIPLRVVLWNGESHELGPQPKVDLHLKSPRAVRHFLRPNLDRLGEAYVEGEIDIRGPLEQTLHIAEALCPGTGKGRTRPLLSHLIHRHSRQRDAESIQRHYDISNDFYALWLDRNMVYSCAYYRSGQEDIHQAQEQKLDHICRKLRLQPGEQFLDIGCGWGALIVWAARHYGVRATGVTLSQGQYQHARQRIREEGLEGQVEVRLQDYRDIPGDAIYDKIASVGMFEHVGIKQLPVYFASIQRLLKPGGLVLNHGITTCDPDPRHAGVDADSFIHRYVFPNGELAHLSLVLNALERQDLETLDVESLRLHYAKTLMHWVSRLDAQQSRALELAGERSFRIWRIYMAASAHAFLRGWISIYQVLATRQETSGLVRHPWTREYQYANPMAHNQPEEELQAAASSQPLPM</sequence>
<comment type="caution">
    <text evidence="8">The sequence shown here is derived from an EMBL/GenBank/DDBJ whole genome shotgun (WGS) entry which is preliminary data.</text>
</comment>
<feature type="region of interest" description="Disordered" evidence="6">
    <location>
        <begin position="406"/>
        <end position="425"/>
    </location>
</feature>
<dbReference type="InterPro" id="IPR003333">
    <property type="entry name" value="CMAS"/>
</dbReference>
<comment type="similarity">
    <text evidence="1">Belongs to the CFA/CMAS family.</text>
</comment>
<evidence type="ECO:0000256" key="6">
    <source>
        <dbReference type="SAM" id="MobiDB-lite"/>
    </source>
</evidence>
<gene>
    <name evidence="8" type="ORF">WOB96_10865</name>
</gene>
<keyword evidence="5" id="KW-0443">Lipid metabolism</keyword>
<keyword evidence="3 8" id="KW-0808">Transferase</keyword>
<reference evidence="8 9" key="1">
    <citation type="submission" date="2024-04" db="EMBL/GenBank/DDBJ databases">
        <authorList>
            <person name="Abashina T."/>
            <person name="Shaikin A."/>
        </authorList>
    </citation>
    <scope>NUCLEOTIDE SEQUENCE [LARGE SCALE GENOMIC DNA]</scope>
    <source>
        <strain evidence="8 9">AAFK</strain>
    </source>
</reference>
<dbReference type="EC" id="2.1.1.-" evidence="8"/>
<feature type="domain" description="Polyketide synthase-like methyltransferase" evidence="7">
    <location>
        <begin position="130"/>
        <end position="338"/>
    </location>
</feature>
<evidence type="ECO:0000256" key="5">
    <source>
        <dbReference type="ARBA" id="ARBA00023098"/>
    </source>
</evidence>
<evidence type="ECO:0000256" key="1">
    <source>
        <dbReference type="ARBA" id="ARBA00010815"/>
    </source>
</evidence>
<organism evidence="8 9">
    <name type="scientific">Thermithiobacillus plumbiphilus</name>
    <dbReference type="NCBI Taxonomy" id="1729899"/>
    <lineage>
        <taxon>Bacteria</taxon>
        <taxon>Pseudomonadati</taxon>
        <taxon>Pseudomonadota</taxon>
        <taxon>Acidithiobacillia</taxon>
        <taxon>Acidithiobacillales</taxon>
        <taxon>Thermithiobacillaceae</taxon>
        <taxon>Thermithiobacillus</taxon>
    </lineage>
</organism>
<dbReference type="InterPro" id="IPR057206">
    <property type="entry name" value="DUF7884"/>
</dbReference>
<dbReference type="InterPro" id="IPR029063">
    <property type="entry name" value="SAM-dependent_MTases_sf"/>
</dbReference>
<dbReference type="EMBL" id="JBBPCO010000010">
    <property type="protein sequence ID" value="MEK8090262.1"/>
    <property type="molecule type" value="Genomic_DNA"/>
</dbReference>
<dbReference type="RefSeq" id="WP_341371317.1">
    <property type="nucleotide sequence ID" value="NZ_JBBPCO010000010.1"/>
</dbReference>
<dbReference type="GO" id="GO:0032259">
    <property type="term" value="P:methylation"/>
    <property type="evidence" value="ECO:0007669"/>
    <property type="project" value="UniProtKB-KW"/>
</dbReference>